<dbReference type="EMBL" id="CP002102">
    <property type="protein sequence ID" value="ADL00737.1"/>
    <property type="molecule type" value="Genomic_DNA"/>
</dbReference>
<dbReference type="KEGG" id="bsb:Bresu_1425"/>
<dbReference type="STRING" id="633149.Bresu_1425"/>
<keyword evidence="1" id="KW-0472">Membrane</keyword>
<accession>D9QGC1</accession>
<organism evidence="2 3">
    <name type="scientific">Brevundimonas subvibrioides (strain ATCC 15264 / DSM 4735 / LMG 14903 / NBRC 16000 / CB 81)</name>
    <name type="common">Caulobacter subvibrioides</name>
    <dbReference type="NCBI Taxonomy" id="633149"/>
    <lineage>
        <taxon>Bacteria</taxon>
        <taxon>Pseudomonadati</taxon>
        <taxon>Pseudomonadota</taxon>
        <taxon>Alphaproteobacteria</taxon>
        <taxon>Caulobacterales</taxon>
        <taxon>Caulobacteraceae</taxon>
        <taxon>Brevundimonas</taxon>
    </lineage>
</organism>
<evidence type="ECO:0000313" key="2">
    <source>
        <dbReference type="EMBL" id="ADL00737.1"/>
    </source>
</evidence>
<dbReference type="Proteomes" id="UP000002696">
    <property type="component" value="Chromosome"/>
</dbReference>
<evidence type="ECO:0000313" key="3">
    <source>
        <dbReference type="Proteomes" id="UP000002696"/>
    </source>
</evidence>
<dbReference type="Pfam" id="PF11188">
    <property type="entry name" value="DUF2975"/>
    <property type="match status" value="1"/>
</dbReference>
<proteinExistence type="predicted"/>
<dbReference type="InterPro" id="IPR021354">
    <property type="entry name" value="DUF2975"/>
</dbReference>
<dbReference type="InParanoid" id="D9QGC1"/>
<evidence type="ECO:0008006" key="4">
    <source>
        <dbReference type="Google" id="ProtNLM"/>
    </source>
</evidence>
<dbReference type="eggNOG" id="ENOG50338IW">
    <property type="taxonomic scope" value="Bacteria"/>
</dbReference>
<feature type="transmembrane region" description="Helical" evidence="1">
    <location>
        <begin position="61"/>
        <end position="80"/>
    </location>
</feature>
<keyword evidence="3" id="KW-1185">Reference proteome</keyword>
<feature type="transmembrane region" description="Helical" evidence="1">
    <location>
        <begin position="130"/>
        <end position="150"/>
    </location>
</feature>
<reference evidence="3" key="1">
    <citation type="journal article" date="2011" name="J. Bacteriol.">
        <title>Genome sequences of eight morphologically diverse alphaproteobacteria.</title>
        <authorList>
            <consortium name="US DOE Joint Genome Institute"/>
            <person name="Brown P.J."/>
            <person name="Kysela D.T."/>
            <person name="Buechlein A."/>
            <person name="Hemmerich C."/>
            <person name="Brun Y.V."/>
        </authorList>
    </citation>
    <scope>NUCLEOTIDE SEQUENCE [LARGE SCALE GENOMIC DNA]</scope>
    <source>
        <strain evidence="3">ATCC 15264 / DSM 4735 / LMG 14903 / NBRC 16000 / CB 81</strain>
    </source>
</reference>
<feature type="transmembrane region" description="Helical" evidence="1">
    <location>
        <begin position="101"/>
        <end position="124"/>
    </location>
</feature>
<keyword evidence="1" id="KW-0812">Transmembrane</keyword>
<dbReference type="RefSeq" id="WP_013268840.1">
    <property type="nucleotide sequence ID" value="NC_014375.1"/>
</dbReference>
<dbReference type="AlphaFoldDB" id="D9QGC1"/>
<keyword evidence="1" id="KW-1133">Transmembrane helix</keyword>
<dbReference type="HOGENOM" id="CLU_1599756_0_0_5"/>
<feature type="transmembrane region" description="Helical" evidence="1">
    <location>
        <begin position="18"/>
        <end position="41"/>
    </location>
</feature>
<dbReference type="OrthoDB" id="7188421at2"/>
<gene>
    <name evidence="2" type="ordered locus">Bresu_1425</name>
</gene>
<name>D9QGC1_BRESC</name>
<dbReference type="BioCyc" id="BSUB633149:G1GM8-1413-MONOMER"/>
<sequence length="168" mass="17932">MPTDDLARFRRLCGQFRWLAVFMVCSVSAIMVLMFVVAPAVTLSRAASPADVGLIDLVEKAIWATPTLFYLYAVWAIGSAMGKVSKGRLIQPTLARALRQVGIALGLGGLLSVFGITNISRLIGGSQGSFAYFDVAGMTLGMIGGALFLLGRVMDRAADIQAELDEMI</sequence>
<protein>
    <recommendedName>
        <fullName evidence="4">DUF2975 domain-containing protein</fullName>
    </recommendedName>
</protein>
<evidence type="ECO:0000256" key="1">
    <source>
        <dbReference type="SAM" id="Phobius"/>
    </source>
</evidence>